<evidence type="ECO:0000313" key="2">
    <source>
        <dbReference type="EMBL" id="RKN79604.1"/>
    </source>
</evidence>
<keyword evidence="1" id="KW-0732">Signal</keyword>
<evidence type="ECO:0000313" key="3">
    <source>
        <dbReference type="Proteomes" id="UP000276603"/>
    </source>
</evidence>
<name>A0A3B0C618_9FLAO</name>
<dbReference type="Proteomes" id="UP000276603">
    <property type="component" value="Unassembled WGS sequence"/>
</dbReference>
<dbReference type="AlphaFoldDB" id="A0A3B0C618"/>
<organism evidence="2 3">
    <name type="scientific">Ulvibacterium marinum</name>
    <dbReference type="NCBI Taxonomy" id="2419782"/>
    <lineage>
        <taxon>Bacteria</taxon>
        <taxon>Pseudomonadati</taxon>
        <taxon>Bacteroidota</taxon>
        <taxon>Flavobacteriia</taxon>
        <taxon>Flavobacteriales</taxon>
        <taxon>Flavobacteriaceae</taxon>
        <taxon>Ulvibacterium</taxon>
    </lineage>
</organism>
<protein>
    <recommendedName>
        <fullName evidence="4">Tetratricopeptide repeat protein</fullName>
    </recommendedName>
</protein>
<comment type="caution">
    <text evidence="2">The sequence shown here is derived from an EMBL/GenBank/DDBJ whole genome shotgun (WGS) entry which is preliminary data.</text>
</comment>
<dbReference type="EMBL" id="RBCJ01000003">
    <property type="protein sequence ID" value="RKN79604.1"/>
    <property type="molecule type" value="Genomic_DNA"/>
</dbReference>
<evidence type="ECO:0000256" key="1">
    <source>
        <dbReference type="SAM" id="SignalP"/>
    </source>
</evidence>
<feature type="signal peptide" evidence="1">
    <location>
        <begin position="1"/>
        <end position="18"/>
    </location>
</feature>
<dbReference type="SUPFAM" id="SSF48452">
    <property type="entry name" value="TPR-like"/>
    <property type="match status" value="1"/>
</dbReference>
<dbReference type="InterPro" id="IPR019734">
    <property type="entry name" value="TPR_rpt"/>
</dbReference>
<dbReference type="Pfam" id="PF13174">
    <property type="entry name" value="TPR_6"/>
    <property type="match status" value="1"/>
</dbReference>
<feature type="chain" id="PRO_5017288266" description="Tetratricopeptide repeat protein" evidence="1">
    <location>
        <begin position="19"/>
        <end position="296"/>
    </location>
</feature>
<accession>A0A3B0C618</accession>
<evidence type="ECO:0008006" key="4">
    <source>
        <dbReference type="Google" id="ProtNLM"/>
    </source>
</evidence>
<keyword evidence="3" id="KW-1185">Reference proteome</keyword>
<dbReference type="Gene3D" id="1.25.40.10">
    <property type="entry name" value="Tetratricopeptide repeat domain"/>
    <property type="match status" value="1"/>
</dbReference>
<dbReference type="SMART" id="SM00028">
    <property type="entry name" value="TPR"/>
    <property type="match status" value="3"/>
</dbReference>
<dbReference type="InterPro" id="IPR011990">
    <property type="entry name" value="TPR-like_helical_dom_sf"/>
</dbReference>
<proteinExistence type="predicted"/>
<sequence>MKYLLFSLVFTQSLVCCAQNMEAEIDQLINEKKYAKAQTKLLSQLHFTSDRDMKDKLGEVYGYQGKWDDAIAIYKELTNTYPQVAEYAFKYGGVLARKAQDSNKIVALGLVGKIKENLKKAATLNPKSVGMQWALVDLYVTLPGILGGSTSKAFDHAKKLKSISPIDGYLAMGYIHEYDRDPKKAKDNYLYALRLLDDLGNIKRNQLHYQIGKVCGEYGVKLEKGLYHMGEYIKNYTPLDGVPLKWAYFRMAKLYRKKEDKPNAQKWIAKTLRLDGILKPALEEQEKIEAMGTLGS</sequence>
<reference evidence="2 3" key="1">
    <citation type="submission" date="2018-10" db="EMBL/GenBank/DDBJ databases">
        <title>Ulvibacterium marinum gen. nov., sp. nov., a novel marine bacterium of the family Flavobacteriaceae, isolated from a culture of the green alga Ulva prolifera.</title>
        <authorList>
            <person name="Zhang Z."/>
        </authorList>
    </citation>
    <scope>NUCLEOTIDE SEQUENCE [LARGE SCALE GENOMIC DNA]</scope>
    <source>
        <strain evidence="2 3">CCMM003</strain>
    </source>
</reference>
<gene>
    <name evidence="2" type="ORF">D7Z94_15015</name>
</gene>